<dbReference type="RefSeq" id="WP_150680306.1">
    <property type="nucleotide sequence ID" value="NZ_CABPSK010000002.1"/>
</dbReference>
<name>A0A5E4W7L5_9BURK</name>
<sequence>MPDALKPWTAVTAVVLLVLACMAIGWGTNGWRMSAGIAEAHKVQAVEREASARAAMVDLVEGASKVRTAADSHDSERATIVGKLDQLSKDF</sequence>
<protein>
    <submittedName>
        <fullName evidence="1">Uncharacterized protein</fullName>
    </submittedName>
</protein>
<keyword evidence="2" id="KW-1185">Reference proteome</keyword>
<proteinExistence type="predicted"/>
<reference evidence="1 2" key="1">
    <citation type="submission" date="2019-08" db="EMBL/GenBank/DDBJ databases">
        <authorList>
            <person name="Peeters C."/>
        </authorList>
    </citation>
    <scope>NUCLEOTIDE SEQUENCE [LARGE SCALE GENOMIC DNA]</scope>
    <source>
        <strain evidence="1 2">LMG 31114</strain>
    </source>
</reference>
<dbReference type="AlphaFoldDB" id="A0A5E4W7L5"/>
<dbReference type="EMBL" id="CABPSK010000002">
    <property type="protein sequence ID" value="VVE20093.1"/>
    <property type="molecule type" value="Genomic_DNA"/>
</dbReference>
<organism evidence="1 2">
    <name type="scientific">Pandoraea pneumonica</name>
    <dbReference type="NCBI Taxonomy" id="2508299"/>
    <lineage>
        <taxon>Bacteria</taxon>
        <taxon>Pseudomonadati</taxon>
        <taxon>Pseudomonadota</taxon>
        <taxon>Betaproteobacteria</taxon>
        <taxon>Burkholderiales</taxon>
        <taxon>Burkholderiaceae</taxon>
        <taxon>Pandoraea</taxon>
    </lineage>
</organism>
<accession>A0A5E4W7L5</accession>
<gene>
    <name evidence="1" type="ORF">PPN31114_03105</name>
</gene>
<evidence type="ECO:0000313" key="1">
    <source>
        <dbReference type="EMBL" id="VVE20093.1"/>
    </source>
</evidence>
<dbReference type="PROSITE" id="PS51257">
    <property type="entry name" value="PROKAR_LIPOPROTEIN"/>
    <property type="match status" value="1"/>
</dbReference>
<dbReference type="GeneID" id="300405121"/>
<dbReference type="Proteomes" id="UP000366945">
    <property type="component" value="Unassembled WGS sequence"/>
</dbReference>
<evidence type="ECO:0000313" key="2">
    <source>
        <dbReference type="Proteomes" id="UP000366945"/>
    </source>
</evidence>